<comment type="caution">
    <text evidence="1">The sequence shown here is derived from an EMBL/GenBank/DDBJ whole genome shotgun (WGS) entry which is preliminary data.</text>
</comment>
<protein>
    <submittedName>
        <fullName evidence="1">Uncharacterized protein</fullName>
    </submittedName>
</protein>
<dbReference type="RefSeq" id="WP_200310727.1">
    <property type="nucleotide sequence ID" value="NZ_JAENIM010000032.1"/>
</dbReference>
<dbReference type="EMBL" id="JAENIM010000032">
    <property type="protein sequence ID" value="MBK1790702.1"/>
    <property type="molecule type" value="Genomic_DNA"/>
</dbReference>
<name>A0A8J7MDM1_9BACT</name>
<keyword evidence="2" id="KW-1185">Reference proteome</keyword>
<accession>A0A8J7MDM1</accession>
<sequence length="281" mass="31150">MPGHPSSQLARNARRVRGWQMWVIVVIFSLGSLQPASATLLTVPNPHAEVTNQRRANGNACGPACLINSLSYGSEKWQNVLVGQAGTNSRTRIYGLIARYGKQPSHHLQGNHPRWNPNAGINILDLTDIANEMNAGRWLPKIKNQILNRQARETNSQLLKRSHKLMVASMKKGYPPTISLSRYAYQHSQIVNKVTWSPVRSHFVMIYEIPTSLPRNATSFKVRYIDPWGGLLHTGTIHAQSNAFTQSPFLIADFPNTSAGKNLLKADTKTVLTLAGIIGAF</sequence>
<evidence type="ECO:0000313" key="1">
    <source>
        <dbReference type="EMBL" id="MBK1790702.1"/>
    </source>
</evidence>
<dbReference type="Proteomes" id="UP000624703">
    <property type="component" value="Unassembled WGS sequence"/>
</dbReference>
<gene>
    <name evidence="1" type="ORF">JIN82_05985</name>
</gene>
<reference evidence="1" key="1">
    <citation type="submission" date="2021-01" db="EMBL/GenBank/DDBJ databases">
        <title>Modified the classification status of verrucomicrobia.</title>
        <authorList>
            <person name="Feng X."/>
        </authorList>
    </citation>
    <scope>NUCLEOTIDE SEQUENCE</scope>
    <source>
        <strain evidence="1">_KCTC 22039</strain>
    </source>
</reference>
<proteinExistence type="predicted"/>
<dbReference type="AlphaFoldDB" id="A0A8J7MDM1"/>
<organism evidence="1 2">
    <name type="scientific">Persicirhabdus sediminis</name>
    <dbReference type="NCBI Taxonomy" id="454144"/>
    <lineage>
        <taxon>Bacteria</taxon>
        <taxon>Pseudomonadati</taxon>
        <taxon>Verrucomicrobiota</taxon>
        <taxon>Verrucomicrobiia</taxon>
        <taxon>Verrucomicrobiales</taxon>
        <taxon>Verrucomicrobiaceae</taxon>
        <taxon>Persicirhabdus</taxon>
    </lineage>
</organism>
<evidence type="ECO:0000313" key="2">
    <source>
        <dbReference type="Proteomes" id="UP000624703"/>
    </source>
</evidence>